<evidence type="ECO:0000313" key="3">
    <source>
        <dbReference type="EMBL" id="VEW10968.1"/>
    </source>
</evidence>
<sequence>MRGYRQRVRTVPMGLLILYTAFIALITLTPQQLDTSPGSPIARLLAFFASHEATEWLSYERVEMLANVGLFVPFGFLLAFQLGVRRWWIGWVAGAAFTCLIEATQLTLLSPTRFGTISDLLTNTLGAGLGAALALLVMLLLPKRVEREPAEFAVR</sequence>
<accession>A0A449D0G1</accession>
<evidence type="ECO:0000256" key="1">
    <source>
        <dbReference type="SAM" id="Phobius"/>
    </source>
</evidence>
<feature type="transmembrane region" description="Helical" evidence="1">
    <location>
        <begin position="120"/>
        <end position="141"/>
    </location>
</feature>
<reference evidence="3 4" key="1">
    <citation type="submission" date="2019-02" db="EMBL/GenBank/DDBJ databases">
        <authorList>
            <consortium name="Pathogen Informatics"/>
        </authorList>
    </citation>
    <scope>NUCLEOTIDE SEQUENCE [LARGE SCALE GENOMIC DNA]</scope>
    <source>
        <strain evidence="3 4">3012STDY7078520</strain>
    </source>
</reference>
<keyword evidence="1" id="KW-1133">Transmembrane helix</keyword>
<dbReference type="InterPro" id="IPR006976">
    <property type="entry name" value="VanZ-like"/>
</dbReference>
<evidence type="ECO:0000259" key="2">
    <source>
        <dbReference type="Pfam" id="PF04892"/>
    </source>
</evidence>
<dbReference type="PANTHER" id="PTHR36834:SF1">
    <property type="entry name" value="INTEGRAL MEMBRANE PROTEIN"/>
    <property type="match status" value="1"/>
</dbReference>
<feature type="transmembrane region" description="Helical" evidence="1">
    <location>
        <begin position="87"/>
        <end position="108"/>
    </location>
</feature>
<keyword evidence="1" id="KW-0472">Membrane</keyword>
<dbReference type="InterPro" id="IPR053150">
    <property type="entry name" value="Teicoplanin_resist-assoc"/>
</dbReference>
<evidence type="ECO:0000313" key="4">
    <source>
        <dbReference type="Proteomes" id="UP000386281"/>
    </source>
</evidence>
<proteinExistence type="predicted"/>
<dbReference type="EMBL" id="CAACXN010000010">
    <property type="protein sequence ID" value="VEW10968.1"/>
    <property type="molecule type" value="Genomic_DNA"/>
</dbReference>
<dbReference type="RefSeq" id="WP_223289828.1">
    <property type="nucleotide sequence ID" value="NZ_CAACXN010000010.1"/>
</dbReference>
<dbReference type="AlphaFoldDB" id="A0A449D0G1"/>
<feature type="transmembrane region" description="Helical" evidence="1">
    <location>
        <begin position="64"/>
        <end position="80"/>
    </location>
</feature>
<protein>
    <submittedName>
        <fullName evidence="3">Predicted integral membrane protein</fullName>
    </submittedName>
</protein>
<dbReference type="Pfam" id="PF04892">
    <property type="entry name" value="VanZ"/>
    <property type="match status" value="1"/>
</dbReference>
<feature type="domain" description="VanZ-like" evidence="2">
    <location>
        <begin position="17"/>
        <end position="136"/>
    </location>
</feature>
<keyword evidence="1" id="KW-0812">Transmembrane</keyword>
<organism evidence="3 4">
    <name type="scientific">Brevibacterium casei</name>
    <dbReference type="NCBI Taxonomy" id="33889"/>
    <lineage>
        <taxon>Bacteria</taxon>
        <taxon>Bacillati</taxon>
        <taxon>Actinomycetota</taxon>
        <taxon>Actinomycetes</taxon>
        <taxon>Micrococcales</taxon>
        <taxon>Brevibacteriaceae</taxon>
        <taxon>Brevibacterium</taxon>
    </lineage>
</organism>
<dbReference type="Proteomes" id="UP000386281">
    <property type="component" value="Unassembled WGS sequence"/>
</dbReference>
<feature type="transmembrane region" description="Helical" evidence="1">
    <location>
        <begin position="12"/>
        <end position="30"/>
    </location>
</feature>
<dbReference type="PANTHER" id="PTHR36834">
    <property type="entry name" value="MEMBRANE PROTEIN-RELATED"/>
    <property type="match status" value="1"/>
</dbReference>
<name>A0A449D0G1_9MICO</name>
<gene>
    <name evidence="3" type="ORF">NCTC12391_00511</name>
</gene>